<evidence type="ECO:0000313" key="2">
    <source>
        <dbReference type="EMBL" id="CAK9198781.1"/>
    </source>
</evidence>
<gene>
    <name evidence="2" type="ORF">CSSPTR1EN2_LOCUS4608</name>
</gene>
<feature type="coiled-coil region" evidence="1">
    <location>
        <begin position="142"/>
        <end position="169"/>
    </location>
</feature>
<sequence length="258" mass="29206">MDSVSVLKMKIDAMIWASQAKDATIATLQRELTSALEDSRLDRAMLMESTSRSLKLEKEMQEGLVRENGLQKQLKELQAKHLRDMAEMELRHDREVESLLSSQQVLEEAEERLCSQLGDLEVEAFEQNRFFNSEISSLSSKLAARETELATALSELESLRQRQQSIKELETIDLAGQLTKSKQECDSLAIKLRDTTDELVKANVQVTTLRHDLTAASEIGKHFSMARGSHKDYHRSSTLCRAESLKWLESQRGATVPV</sequence>
<dbReference type="PANTHER" id="PTHR34283">
    <property type="entry name" value="PROTEIN RESPONSE TO LOW SULFUR 1"/>
    <property type="match status" value="1"/>
</dbReference>
<proteinExistence type="predicted"/>
<evidence type="ECO:0000256" key="1">
    <source>
        <dbReference type="SAM" id="Coils"/>
    </source>
</evidence>
<organism evidence="2 3">
    <name type="scientific">Sphagnum troendelagicum</name>
    <dbReference type="NCBI Taxonomy" id="128251"/>
    <lineage>
        <taxon>Eukaryota</taxon>
        <taxon>Viridiplantae</taxon>
        <taxon>Streptophyta</taxon>
        <taxon>Embryophyta</taxon>
        <taxon>Bryophyta</taxon>
        <taxon>Sphagnophytina</taxon>
        <taxon>Sphagnopsida</taxon>
        <taxon>Sphagnales</taxon>
        <taxon>Sphagnaceae</taxon>
        <taxon>Sphagnum</taxon>
    </lineage>
</organism>
<evidence type="ECO:0000313" key="3">
    <source>
        <dbReference type="Proteomes" id="UP001497512"/>
    </source>
</evidence>
<reference evidence="2" key="1">
    <citation type="submission" date="2024-02" db="EMBL/GenBank/DDBJ databases">
        <authorList>
            <consortium name="ELIXIR-Norway"/>
            <consortium name="Elixir Norway"/>
        </authorList>
    </citation>
    <scope>NUCLEOTIDE SEQUENCE</scope>
</reference>
<keyword evidence="3" id="KW-1185">Reference proteome</keyword>
<dbReference type="PANTHER" id="PTHR34283:SF1">
    <property type="entry name" value="PROTEIN RESPONSE TO LOW SULFUR 1"/>
    <property type="match status" value="1"/>
</dbReference>
<accession>A0ABP0TL63</accession>
<dbReference type="InterPro" id="IPR039282">
    <property type="entry name" value="LSU"/>
</dbReference>
<keyword evidence="1" id="KW-0175">Coiled coil</keyword>
<protein>
    <submittedName>
        <fullName evidence="2">Uncharacterized protein</fullName>
    </submittedName>
</protein>
<name>A0ABP0TL63_9BRYO</name>
<dbReference type="EMBL" id="OZ019904">
    <property type="protein sequence ID" value="CAK9198781.1"/>
    <property type="molecule type" value="Genomic_DNA"/>
</dbReference>
<dbReference type="Proteomes" id="UP001497512">
    <property type="component" value="Chromosome 12"/>
</dbReference>